<dbReference type="Pfam" id="PF20151">
    <property type="entry name" value="DUF6533"/>
    <property type="match status" value="1"/>
</dbReference>
<evidence type="ECO:0000313" key="3">
    <source>
        <dbReference type="EMBL" id="EDR02679.1"/>
    </source>
</evidence>
<feature type="transmembrane region" description="Helical" evidence="1">
    <location>
        <begin position="196"/>
        <end position="217"/>
    </location>
</feature>
<dbReference type="AlphaFoldDB" id="B0DRV7"/>
<proteinExistence type="predicted"/>
<dbReference type="RefSeq" id="XP_001886723.1">
    <property type="nucleotide sequence ID" value="XM_001886688.1"/>
</dbReference>
<keyword evidence="1" id="KW-0472">Membrane</keyword>
<feature type="transmembrane region" description="Helical" evidence="1">
    <location>
        <begin position="266"/>
        <end position="291"/>
    </location>
</feature>
<feature type="transmembrane region" description="Helical" evidence="1">
    <location>
        <begin position="224"/>
        <end position="246"/>
    </location>
</feature>
<keyword evidence="1" id="KW-0812">Transmembrane</keyword>
<protein>
    <submittedName>
        <fullName evidence="3">Predicted protein</fullName>
    </submittedName>
</protein>
<accession>B0DRV7</accession>
<gene>
    <name evidence="3" type="ORF">LACBIDRAFT_332187</name>
</gene>
<organism evidence="4">
    <name type="scientific">Laccaria bicolor (strain S238N-H82 / ATCC MYA-4686)</name>
    <name type="common">Bicoloured deceiver</name>
    <name type="synonym">Laccaria laccata var. bicolor</name>
    <dbReference type="NCBI Taxonomy" id="486041"/>
    <lineage>
        <taxon>Eukaryota</taxon>
        <taxon>Fungi</taxon>
        <taxon>Dikarya</taxon>
        <taxon>Basidiomycota</taxon>
        <taxon>Agaricomycotina</taxon>
        <taxon>Agaricomycetes</taxon>
        <taxon>Agaricomycetidae</taxon>
        <taxon>Agaricales</taxon>
        <taxon>Agaricineae</taxon>
        <taxon>Hydnangiaceae</taxon>
        <taxon>Laccaria</taxon>
    </lineage>
</organism>
<dbReference type="InParanoid" id="B0DRV7"/>
<dbReference type="EMBL" id="DS547129">
    <property type="protein sequence ID" value="EDR02679.1"/>
    <property type="molecule type" value="Genomic_DNA"/>
</dbReference>
<dbReference type="Proteomes" id="UP000001194">
    <property type="component" value="Unassembled WGS sequence"/>
</dbReference>
<name>B0DRV7_LACBS</name>
<dbReference type="InterPro" id="IPR045340">
    <property type="entry name" value="DUF6533"/>
</dbReference>
<dbReference type="OrthoDB" id="3350812at2759"/>
<evidence type="ECO:0000313" key="4">
    <source>
        <dbReference type="Proteomes" id="UP000001194"/>
    </source>
</evidence>
<evidence type="ECO:0000259" key="2">
    <source>
        <dbReference type="Pfam" id="PF20151"/>
    </source>
</evidence>
<dbReference type="HOGENOM" id="CLU_035509_11_4_1"/>
<feature type="domain" description="DUF6533" evidence="2">
    <location>
        <begin position="124"/>
        <end position="166"/>
    </location>
</feature>
<keyword evidence="4" id="KW-1185">Reference proteome</keyword>
<reference evidence="3 4" key="1">
    <citation type="journal article" date="2008" name="Nature">
        <title>The genome of Laccaria bicolor provides insights into mycorrhizal symbiosis.</title>
        <authorList>
            <person name="Martin F."/>
            <person name="Aerts A."/>
            <person name="Ahren D."/>
            <person name="Brun A."/>
            <person name="Danchin E.G.J."/>
            <person name="Duchaussoy F."/>
            <person name="Gibon J."/>
            <person name="Kohler A."/>
            <person name="Lindquist E."/>
            <person name="Pereda V."/>
            <person name="Salamov A."/>
            <person name="Shapiro H.J."/>
            <person name="Wuyts J."/>
            <person name="Blaudez D."/>
            <person name="Buee M."/>
            <person name="Brokstein P."/>
            <person name="Canbaeck B."/>
            <person name="Cohen D."/>
            <person name="Courty P.E."/>
            <person name="Coutinho P.M."/>
            <person name="Delaruelle C."/>
            <person name="Detter J.C."/>
            <person name="Deveau A."/>
            <person name="DiFazio S."/>
            <person name="Duplessis S."/>
            <person name="Fraissinet-Tachet L."/>
            <person name="Lucic E."/>
            <person name="Frey-Klett P."/>
            <person name="Fourrey C."/>
            <person name="Feussner I."/>
            <person name="Gay G."/>
            <person name="Grimwood J."/>
            <person name="Hoegger P.J."/>
            <person name="Jain P."/>
            <person name="Kilaru S."/>
            <person name="Labbe J."/>
            <person name="Lin Y.C."/>
            <person name="Legue V."/>
            <person name="Le Tacon F."/>
            <person name="Marmeisse R."/>
            <person name="Melayah D."/>
            <person name="Montanini B."/>
            <person name="Muratet M."/>
            <person name="Nehls U."/>
            <person name="Niculita-Hirzel H."/>
            <person name="Oudot-Le Secq M.P."/>
            <person name="Peter M."/>
            <person name="Quesneville H."/>
            <person name="Rajashekar B."/>
            <person name="Reich M."/>
            <person name="Rouhier N."/>
            <person name="Schmutz J."/>
            <person name="Yin T."/>
            <person name="Chalot M."/>
            <person name="Henrissat B."/>
            <person name="Kuees U."/>
            <person name="Lucas S."/>
            <person name="Van de Peer Y."/>
            <person name="Podila G.K."/>
            <person name="Polle A."/>
            <person name="Pukkila P.J."/>
            <person name="Richardson P.M."/>
            <person name="Rouze P."/>
            <person name="Sanders I.R."/>
            <person name="Stajich J.E."/>
            <person name="Tunlid A."/>
            <person name="Tuskan G."/>
            <person name="Grigoriev I.V."/>
        </authorList>
    </citation>
    <scope>NUCLEOTIDE SEQUENCE [LARGE SCALE GENOMIC DNA]</scope>
    <source>
        <strain evidence="4">S238N-H82 / ATCC MYA-4686</strain>
    </source>
</reference>
<dbReference type="GeneID" id="6082264"/>
<evidence type="ECO:0000256" key="1">
    <source>
        <dbReference type="SAM" id="Phobius"/>
    </source>
</evidence>
<keyword evidence="1" id="KW-1133">Transmembrane helix</keyword>
<sequence length="353" mass="40049">MISELPEYIFRLSFLDLVLLLSTKALRDERLLLGACRLPPSFRFIFQGDSADPALESKQGCRLYSIVPGWTLVVRRGEPELVLNRHVWALIASVFAKETEQKDMAAPAQLIDYVAAERLTTLFDVAAAMLLVYDCSLTLGMEIEFVWSSPWGYMTVLYIVQRYLPFCDAIFLCLPPQLAINIDPYGCLIVQTIRGWMMIFGWILSEAILTLRVWAVWKRDRHMGVFLIFLITLATVAEIYVTIIFYRDLQFGAKPYPEFVGCFFTSASHIVYVNWVVFMIYEAIILVLMIIPGIASYQRGGNVDLHHVIYREATVGTTHSLCANAATALSIFNVVVVFALSREYLAVISKPTR</sequence>
<dbReference type="KEGG" id="lbc:LACBIDRAFT_332187"/>